<proteinExistence type="predicted"/>
<evidence type="ECO:0000313" key="3">
    <source>
        <dbReference type="Proteomes" id="UP000182229"/>
    </source>
</evidence>
<gene>
    <name evidence="2" type="ORF">BON30_37985</name>
</gene>
<keyword evidence="3" id="KW-1185">Reference proteome</keyword>
<evidence type="ECO:0000313" key="2">
    <source>
        <dbReference type="EMBL" id="OJH35342.1"/>
    </source>
</evidence>
<accession>A0A1L9AZB4</accession>
<dbReference type="AlphaFoldDB" id="A0A1L9AZB4"/>
<dbReference type="STRING" id="83449.BON30_37985"/>
<name>A0A1L9AZB4_9BACT</name>
<dbReference type="Proteomes" id="UP000182229">
    <property type="component" value="Unassembled WGS sequence"/>
</dbReference>
<protein>
    <submittedName>
        <fullName evidence="2">Uncharacterized protein</fullName>
    </submittedName>
</protein>
<organism evidence="2 3">
    <name type="scientific">Cystobacter ferrugineus</name>
    <dbReference type="NCBI Taxonomy" id="83449"/>
    <lineage>
        <taxon>Bacteria</taxon>
        <taxon>Pseudomonadati</taxon>
        <taxon>Myxococcota</taxon>
        <taxon>Myxococcia</taxon>
        <taxon>Myxococcales</taxon>
        <taxon>Cystobacterineae</taxon>
        <taxon>Archangiaceae</taxon>
        <taxon>Cystobacter</taxon>
    </lineage>
</organism>
<sequence>MAGVDLLHCESLGDYLTPAHPAYHACQSPAFLRSAHGIHCHQATRALVGPPGVRADPASGRQGALSGRGPWDGRGTGAGHAR</sequence>
<feature type="region of interest" description="Disordered" evidence="1">
    <location>
        <begin position="48"/>
        <end position="82"/>
    </location>
</feature>
<reference evidence="2 3" key="2">
    <citation type="submission" date="2016-12" db="EMBL/GenBank/DDBJ databases">
        <title>Draft Genome Sequence of Cystobacter ferrugineus Strain Cbfe23.</title>
        <authorList>
            <person name="Akbar S."/>
            <person name="Dowd S.E."/>
            <person name="Stevens D.C."/>
        </authorList>
    </citation>
    <scope>NUCLEOTIDE SEQUENCE [LARGE SCALE GENOMIC DNA]</scope>
    <source>
        <strain evidence="2 3">Cbfe23</strain>
    </source>
</reference>
<evidence type="ECO:0000256" key="1">
    <source>
        <dbReference type="SAM" id="MobiDB-lite"/>
    </source>
</evidence>
<dbReference type="EMBL" id="MPIN01000014">
    <property type="protein sequence ID" value="OJH35342.1"/>
    <property type="molecule type" value="Genomic_DNA"/>
</dbReference>
<comment type="caution">
    <text evidence="2">The sequence shown here is derived from an EMBL/GenBank/DDBJ whole genome shotgun (WGS) entry which is preliminary data.</text>
</comment>
<feature type="compositionally biased region" description="Gly residues" evidence="1">
    <location>
        <begin position="70"/>
        <end position="82"/>
    </location>
</feature>
<reference evidence="3" key="1">
    <citation type="submission" date="2016-11" db="EMBL/GenBank/DDBJ databases">
        <authorList>
            <person name="Shukria A."/>
            <person name="Stevens D.C."/>
        </authorList>
    </citation>
    <scope>NUCLEOTIDE SEQUENCE [LARGE SCALE GENOMIC DNA]</scope>
    <source>
        <strain evidence="3">Cbfe23</strain>
    </source>
</reference>